<dbReference type="Proteomes" id="UP000679691">
    <property type="component" value="Unassembled WGS sequence"/>
</dbReference>
<evidence type="ECO:0000313" key="2">
    <source>
        <dbReference type="EMBL" id="MBP3944417.1"/>
    </source>
</evidence>
<gene>
    <name evidence="2" type="ORF">J5U18_12785</name>
</gene>
<proteinExistence type="predicted"/>
<sequence>MDIKLTENVMQLFKILFDAIRKNLFAALLSAALIAIIFLYNDLRDNDETNNTLLREENKRQALELAETRALLLKYVLGSKEIEKKVINNDSLIKSQIKTPLKIILP</sequence>
<evidence type="ECO:0000256" key="1">
    <source>
        <dbReference type="SAM" id="Phobius"/>
    </source>
</evidence>
<accession>A0A8T4HGH1</accession>
<name>A0A8T4HGH1_9SPHI</name>
<keyword evidence="1" id="KW-0472">Membrane</keyword>
<keyword evidence="1" id="KW-1133">Transmembrane helix</keyword>
<keyword evidence="1" id="KW-0812">Transmembrane</keyword>
<organism evidence="2 3">
    <name type="scientific">Rhinopithecimicrobium faecis</name>
    <dbReference type="NCBI Taxonomy" id="2820698"/>
    <lineage>
        <taxon>Bacteria</taxon>
        <taxon>Pseudomonadati</taxon>
        <taxon>Bacteroidota</taxon>
        <taxon>Sphingobacteriia</taxon>
        <taxon>Sphingobacteriales</taxon>
        <taxon>Sphingobacteriaceae</taxon>
        <taxon>Rhinopithecimicrobium</taxon>
    </lineage>
</organism>
<dbReference type="EMBL" id="JAGKSB010000017">
    <property type="protein sequence ID" value="MBP3944417.1"/>
    <property type="molecule type" value="Genomic_DNA"/>
</dbReference>
<feature type="transmembrane region" description="Helical" evidence="1">
    <location>
        <begin position="20"/>
        <end position="40"/>
    </location>
</feature>
<comment type="caution">
    <text evidence="2">The sequence shown here is derived from an EMBL/GenBank/DDBJ whole genome shotgun (WGS) entry which is preliminary data.</text>
</comment>
<evidence type="ECO:0000313" key="3">
    <source>
        <dbReference type="Proteomes" id="UP000679691"/>
    </source>
</evidence>
<dbReference type="AlphaFoldDB" id="A0A8T4HGH1"/>
<reference evidence="2" key="1">
    <citation type="submission" date="2021-03" db="EMBL/GenBank/DDBJ databases">
        <authorList>
            <person name="Lu T."/>
            <person name="Wang Q."/>
            <person name="Han X."/>
        </authorList>
    </citation>
    <scope>NUCLEOTIDE SEQUENCE</scope>
    <source>
        <strain evidence="2">WQ 2009</strain>
    </source>
</reference>
<dbReference type="RefSeq" id="WP_353547930.1">
    <property type="nucleotide sequence ID" value="NZ_JAGKSB010000017.1"/>
</dbReference>
<protein>
    <submittedName>
        <fullName evidence="2">Uncharacterized protein</fullName>
    </submittedName>
</protein>
<keyword evidence="3" id="KW-1185">Reference proteome</keyword>